<protein>
    <submittedName>
        <fullName evidence="1">Uncharacterized protein</fullName>
    </submittedName>
</protein>
<evidence type="ECO:0000313" key="1">
    <source>
        <dbReference type="EMBL" id="KAL0948462.1"/>
    </source>
</evidence>
<keyword evidence="2" id="KW-1185">Reference proteome</keyword>
<proteinExistence type="predicted"/>
<sequence length="186" mass="20663">MKNGIKPDLETCGRIVALMRRCSLPTHRWAWCGQQGFDHVPNIPARLFSTIPWLEFQDMTPSGFLVEGKSLFMLTVSKISFSQAVGDIFISTSSKALFNDCKPITSANAWQTRYHTCINFGINLSIVGSLTGQRALGVFAHIALMLHIVAFERPSRRLQDGLPMVTGLDGRLLTRFGRVEVNSVHG</sequence>
<name>A0ABR3IYP5_9AGAR</name>
<dbReference type="EMBL" id="JASNQZ010000014">
    <property type="protein sequence ID" value="KAL0948462.1"/>
    <property type="molecule type" value="Genomic_DNA"/>
</dbReference>
<comment type="caution">
    <text evidence="1">The sequence shown here is derived from an EMBL/GenBank/DDBJ whole genome shotgun (WGS) entry which is preliminary data.</text>
</comment>
<dbReference type="Proteomes" id="UP001556367">
    <property type="component" value="Unassembled WGS sequence"/>
</dbReference>
<organism evidence="1 2">
    <name type="scientific">Hohenbuehelia grisea</name>
    <dbReference type="NCBI Taxonomy" id="104357"/>
    <lineage>
        <taxon>Eukaryota</taxon>
        <taxon>Fungi</taxon>
        <taxon>Dikarya</taxon>
        <taxon>Basidiomycota</taxon>
        <taxon>Agaricomycotina</taxon>
        <taxon>Agaricomycetes</taxon>
        <taxon>Agaricomycetidae</taxon>
        <taxon>Agaricales</taxon>
        <taxon>Pleurotineae</taxon>
        <taxon>Pleurotaceae</taxon>
        <taxon>Hohenbuehelia</taxon>
    </lineage>
</organism>
<gene>
    <name evidence="1" type="ORF">HGRIS_011035</name>
</gene>
<accession>A0ABR3IYP5</accession>
<reference evidence="2" key="1">
    <citation type="submission" date="2024-06" db="EMBL/GenBank/DDBJ databases">
        <title>Multi-omics analyses provide insights into the biosynthesis of the anticancer antibiotic pleurotin in Hohenbuehelia grisea.</title>
        <authorList>
            <person name="Weaver J.A."/>
            <person name="Alberti F."/>
        </authorList>
    </citation>
    <scope>NUCLEOTIDE SEQUENCE [LARGE SCALE GENOMIC DNA]</scope>
    <source>
        <strain evidence="2">T-177</strain>
    </source>
</reference>
<evidence type="ECO:0000313" key="2">
    <source>
        <dbReference type="Proteomes" id="UP001556367"/>
    </source>
</evidence>